<dbReference type="InterPro" id="IPR006674">
    <property type="entry name" value="HD_domain"/>
</dbReference>
<dbReference type="GO" id="GO:0005886">
    <property type="term" value="C:plasma membrane"/>
    <property type="evidence" value="ECO:0007669"/>
    <property type="project" value="UniProtKB-UniRule"/>
</dbReference>
<sequence>MAVGFIGGRVRSGGTAAAQFEAAARRAEDVAARAEAEADRFQERAEAAQSELATARDEVRRRRARLETRVAEVKERHQKTRDKLDAARARVDKKAKRVAARESALETAADALDALTAAAERRRAEADTLREQVQGLATSVGRRQQELAGREREVDELQAHLDEATARLDQLVKEHLAKLEQTASLSREEARDRLVAELTREAKLEAAGAVKDARDEAKRTAQREATKVILKAIQRLAATATIEHTVSAVPLKSDDMKGRVIGREGRNIRAFEAATGVEVIVDDTPDAVLVSGFDPVRREVARLALVRLLDDGRIHPARIEEVVEATREEIDAEIVEAGEQAALDLQIHGLHPELIRLVGRMKYRASYGQNLLQHSVETAKLAGLMAAELGLDARKARRAGLLHDIGKVIEGDLEQPHAIAGMELARQYKEHPDVANAVGAHHDEVPMATPIAPIVQAADAASGARPGARREALERYVQRLKGLEGIASDFEGVLQAYAIQAGREIRVVVDTERVSDAVAETLARDISRRIEREMEYPGQIKVTVIREVRAVAVAR</sequence>
<dbReference type="Gene3D" id="1.10.3210.10">
    <property type="entry name" value="Hypothetical protein af1432"/>
    <property type="match status" value="1"/>
</dbReference>
<name>A0A271J546_9BACT</name>
<dbReference type="InterPro" id="IPR003607">
    <property type="entry name" value="HD/PDEase_dom"/>
</dbReference>
<dbReference type="SUPFAM" id="SSF109604">
    <property type="entry name" value="HD-domain/PDEase-like"/>
    <property type="match status" value="1"/>
</dbReference>
<feature type="domain" description="HD" evidence="8">
    <location>
        <begin position="371"/>
        <end position="464"/>
    </location>
</feature>
<dbReference type="InterPro" id="IPR017705">
    <property type="entry name" value="Ribonuclease_Y"/>
</dbReference>
<dbReference type="NCBIfam" id="TIGR03319">
    <property type="entry name" value="RNase_Y"/>
    <property type="match status" value="1"/>
</dbReference>
<dbReference type="PROSITE" id="PS51831">
    <property type="entry name" value="HD"/>
    <property type="match status" value="1"/>
</dbReference>
<feature type="coiled-coil region" evidence="7">
    <location>
        <begin position="17"/>
        <end position="181"/>
    </location>
</feature>
<dbReference type="HAMAP" id="MF_00335">
    <property type="entry name" value="RNase_Y"/>
    <property type="match status" value="1"/>
</dbReference>
<dbReference type="Pfam" id="PF00013">
    <property type="entry name" value="KH_1"/>
    <property type="match status" value="1"/>
</dbReference>
<dbReference type="GO" id="GO:0004521">
    <property type="term" value="F:RNA endonuclease activity"/>
    <property type="evidence" value="ECO:0007669"/>
    <property type="project" value="UniProtKB-UniRule"/>
</dbReference>
<gene>
    <name evidence="5" type="primary">rny</name>
    <name evidence="9" type="ORF">BSZ37_03980</name>
</gene>
<dbReference type="SMART" id="SM00322">
    <property type="entry name" value="KH"/>
    <property type="match status" value="1"/>
</dbReference>
<comment type="similarity">
    <text evidence="5">Belongs to the RNase Y family.</text>
</comment>
<comment type="function">
    <text evidence="5">Endoribonuclease that initiates mRNA decay.</text>
</comment>
<dbReference type="PROSITE" id="PS50084">
    <property type="entry name" value="KH_TYPE_1"/>
    <property type="match status" value="1"/>
</dbReference>
<keyword evidence="10" id="KW-1185">Reference proteome</keyword>
<dbReference type="NCBIfam" id="TIGR00277">
    <property type="entry name" value="HDIG"/>
    <property type="match status" value="1"/>
</dbReference>
<dbReference type="GO" id="GO:0016787">
    <property type="term" value="F:hydrolase activity"/>
    <property type="evidence" value="ECO:0007669"/>
    <property type="project" value="UniProtKB-KW"/>
</dbReference>
<dbReference type="CDD" id="cd00077">
    <property type="entry name" value="HDc"/>
    <property type="match status" value="1"/>
</dbReference>
<evidence type="ECO:0000256" key="5">
    <source>
        <dbReference type="HAMAP-Rule" id="MF_00335"/>
    </source>
</evidence>
<evidence type="ECO:0000313" key="9">
    <source>
        <dbReference type="EMBL" id="PAP78651.1"/>
    </source>
</evidence>
<keyword evidence="7" id="KW-0175">Coiled coil</keyword>
<dbReference type="SMART" id="SM00471">
    <property type="entry name" value="HDc"/>
    <property type="match status" value="1"/>
</dbReference>
<dbReference type="FunFam" id="1.10.3210.10:FF:000013">
    <property type="entry name" value="Ribonuclease Y"/>
    <property type="match status" value="1"/>
</dbReference>
<keyword evidence="1 5" id="KW-0540">Nuclease</keyword>
<dbReference type="InterPro" id="IPR006675">
    <property type="entry name" value="HDIG_dom"/>
</dbReference>
<evidence type="ECO:0000256" key="4">
    <source>
        <dbReference type="ARBA" id="ARBA00022884"/>
    </source>
</evidence>
<dbReference type="PANTHER" id="PTHR12826:SF15">
    <property type="entry name" value="RIBONUCLEASE Y"/>
    <property type="match status" value="1"/>
</dbReference>
<dbReference type="SUPFAM" id="SSF57997">
    <property type="entry name" value="Tropomyosin"/>
    <property type="match status" value="1"/>
</dbReference>
<dbReference type="InterPro" id="IPR036612">
    <property type="entry name" value="KH_dom_type_1_sf"/>
</dbReference>
<evidence type="ECO:0000256" key="1">
    <source>
        <dbReference type="ARBA" id="ARBA00022722"/>
    </source>
</evidence>
<dbReference type="PANTHER" id="PTHR12826">
    <property type="entry name" value="RIBONUCLEASE Y"/>
    <property type="match status" value="1"/>
</dbReference>
<dbReference type="GO" id="GO:0003723">
    <property type="term" value="F:RNA binding"/>
    <property type="evidence" value="ECO:0007669"/>
    <property type="project" value="UniProtKB-UniRule"/>
</dbReference>
<dbReference type="Gene3D" id="1.10.287.2610">
    <property type="match status" value="1"/>
</dbReference>
<dbReference type="Pfam" id="PF01966">
    <property type="entry name" value="HD"/>
    <property type="match status" value="1"/>
</dbReference>
<organism evidence="9 10">
    <name type="scientific">Rubrivirga marina</name>
    <dbReference type="NCBI Taxonomy" id="1196024"/>
    <lineage>
        <taxon>Bacteria</taxon>
        <taxon>Pseudomonadati</taxon>
        <taxon>Rhodothermota</taxon>
        <taxon>Rhodothermia</taxon>
        <taxon>Rhodothermales</taxon>
        <taxon>Rubricoccaceae</taxon>
        <taxon>Rubrivirga</taxon>
    </lineage>
</organism>
<dbReference type="EMBL" id="MQWD01000001">
    <property type="protein sequence ID" value="PAP78651.1"/>
    <property type="molecule type" value="Genomic_DNA"/>
</dbReference>
<evidence type="ECO:0000256" key="3">
    <source>
        <dbReference type="ARBA" id="ARBA00022801"/>
    </source>
</evidence>
<dbReference type="EC" id="3.1.-.-" evidence="5 6"/>
<evidence type="ECO:0000313" key="10">
    <source>
        <dbReference type="Proteomes" id="UP000216339"/>
    </source>
</evidence>
<reference evidence="9 10" key="1">
    <citation type="submission" date="2016-11" db="EMBL/GenBank/DDBJ databases">
        <title>Study of marine rhodopsin-containing bacteria.</title>
        <authorList>
            <person name="Yoshizawa S."/>
            <person name="Kumagai Y."/>
            <person name="Kogure K."/>
        </authorList>
    </citation>
    <scope>NUCLEOTIDE SEQUENCE [LARGE SCALE GENOMIC DNA]</scope>
    <source>
        <strain evidence="9 10">SAORIC-28</strain>
    </source>
</reference>
<dbReference type="InterPro" id="IPR004088">
    <property type="entry name" value="KH_dom_type_1"/>
</dbReference>
<dbReference type="CDD" id="cd22431">
    <property type="entry name" value="KH-I_RNaseY"/>
    <property type="match status" value="1"/>
</dbReference>
<keyword evidence="4 5" id="KW-0694">RNA-binding</keyword>
<evidence type="ECO:0000259" key="8">
    <source>
        <dbReference type="PROSITE" id="PS51831"/>
    </source>
</evidence>
<keyword evidence="2 5" id="KW-0255">Endonuclease</keyword>
<evidence type="ECO:0000256" key="6">
    <source>
        <dbReference type="NCBIfam" id="TIGR03319"/>
    </source>
</evidence>
<dbReference type="Pfam" id="PF12072">
    <property type="entry name" value="RNase_Y_N"/>
    <property type="match status" value="1"/>
</dbReference>
<protein>
    <recommendedName>
        <fullName evidence="5 6">Ribonuclease Y</fullName>
        <shortName evidence="5">RNase Y</shortName>
        <ecNumber evidence="5 6">3.1.-.-</ecNumber>
    </recommendedName>
</protein>
<evidence type="ECO:0000256" key="2">
    <source>
        <dbReference type="ARBA" id="ARBA00022759"/>
    </source>
</evidence>
<accession>A0A271J546</accession>
<dbReference type="InterPro" id="IPR004087">
    <property type="entry name" value="KH_dom"/>
</dbReference>
<comment type="caution">
    <text evidence="9">The sequence shown here is derived from an EMBL/GenBank/DDBJ whole genome shotgun (WGS) entry which is preliminary data.</text>
</comment>
<dbReference type="Proteomes" id="UP000216339">
    <property type="component" value="Unassembled WGS sequence"/>
</dbReference>
<keyword evidence="3 5" id="KW-0378">Hydrolase</keyword>
<dbReference type="GO" id="GO:0006402">
    <property type="term" value="P:mRNA catabolic process"/>
    <property type="evidence" value="ECO:0007669"/>
    <property type="project" value="UniProtKB-UniRule"/>
</dbReference>
<dbReference type="SUPFAM" id="SSF54791">
    <property type="entry name" value="Eukaryotic type KH-domain (KH-domain type I)"/>
    <property type="match status" value="1"/>
</dbReference>
<evidence type="ECO:0000256" key="7">
    <source>
        <dbReference type="SAM" id="Coils"/>
    </source>
</evidence>
<dbReference type="InterPro" id="IPR022711">
    <property type="entry name" value="RNase_Y_N"/>
</dbReference>
<dbReference type="AlphaFoldDB" id="A0A271J546"/>
<proteinExistence type="inferred from homology"/>